<evidence type="ECO:0000313" key="3">
    <source>
        <dbReference type="EMBL" id="MFD0989835.1"/>
    </source>
</evidence>
<gene>
    <name evidence="3" type="ORF">ACFQ1R_06995</name>
</gene>
<keyword evidence="1" id="KW-0812">Transmembrane</keyword>
<dbReference type="CDD" id="cd06577">
    <property type="entry name" value="PASTA_pknB"/>
    <property type="match status" value="2"/>
</dbReference>
<sequence length="209" mass="23139">MSITKFLTSKVFFKQVLLAIGAVVVISFIILRWLSFTTNHGEFETVPMLKGKSLSVATIELDEHNLVMEIQDSANYNPDYPKFSVIDQDPQAGAKVKEDRKIYITVNPSGYRKITVPDLKERTFRQAKPTLEALGFKVGKISYIDNIAKDLVLKVQYRGVDIKKGEKLPKTTAIDLVLGNGSKGGFSETVSDSLSINGSEDILPPSDLN</sequence>
<protein>
    <submittedName>
        <fullName evidence="3">PASTA domain-containing protein</fullName>
    </submittedName>
</protein>
<name>A0ABW3JH62_9FLAO</name>
<feature type="domain" description="PASTA" evidence="2">
    <location>
        <begin position="41"/>
        <end position="108"/>
    </location>
</feature>
<accession>A0ABW3JH62</accession>
<keyword evidence="1" id="KW-0472">Membrane</keyword>
<dbReference type="Pfam" id="PF03793">
    <property type="entry name" value="PASTA"/>
    <property type="match status" value="2"/>
</dbReference>
<proteinExistence type="predicted"/>
<evidence type="ECO:0000313" key="4">
    <source>
        <dbReference type="Proteomes" id="UP001597061"/>
    </source>
</evidence>
<dbReference type="PROSITE" id="PS51178">
    <property type="entry name" value="PASTA"/>
    <property type="match status" value="2"/>
</dbReference>
<reference evidence="4" key="1">
    <citation type="journal article" date="2019" name="Int. J. Syst. Evol. Microbiol.">
        <title>The Global Catalogue of Microorganisms (GCM) 10K type strain sequencing project: providing services to taxonomists for standard genome sequencing and annotation.</title>
        <authorList>
            <consortium name="The Broad Institute Genomics Platform"/>
            <consortium name="The Broad Institute Genome Sequencing Center for Infectious Disease"/>
            <person name="Wu L."/>
            <person name="Ma J."/>
        </authorList>
    </citation>
    <scope>NUCLEOTIDE SEQUENCE [LARGE SCALE GENOMIC DNA]</scope>
    <source>
        <strain evidence="4">CCUG 62414</strain>
    </source>
</reference>
<dbReference type="SMART" id="SM00740">
    <property type="entry name" value="PASTA"/>
    <property type="match status" value="2"/>
</dbReference>
<feature type="transmembrane region" description="Helical" evidence="1">
    <location>
        <begin position="12"/>
        <end position="34"/>
    </location>
</feature>
<dbReference type="Proteomes" id="UP001597061">
    <property type="component" value="Unassembled WGS sequence"/>
</dbReference>
<organism evidence="3 4">
    <name type="scientific">Mariniflexile jejuense</name>
    <dbReference type="NCBI Taxonomy" id="1173582"/>
    <lineage>
        <taxon>Bacteria</taxon>
        <taxon>Pseudomonadati</taxon>
        <taxon>Bacteroidota</taxon>
        <taxon>Flavobacteriia</taxon>
        <taxon>Flavobacteriales</taxon>
        <taxon>Flavobacteriaceae</taxon>
        <taxon>Mariniflexile</taxon>
    </lineage>
</organism>
<dbReference type="InterPro" id="IPR005543">
    <property type="entry name" value="PASTA_dom"/>
</dbReference>
<dbReference type="EMBL" id="JBHTJI010000001">
    <property type="protein sequence ID" value="MFD0989835.1"/>
    <property type="molecule type" value="Genomic_DNA"/>
</dbReference>
<dbReference type="Gene3D" id="3.30.10.20">
    <property type="match status" value="2"/>
</dbReference>
<comment type="caution">
    <text evidence="3">The sequence shown here is derived from an EMBL/GenBank/DDBJ whole genome shotgun (WGS) entry which is preliminary data.</text>
</comment>
<evidence type="ECO:0000256" key="1">
    <source>
        <dbReference type="SAM" id="Phobius"/>
    </source>
</evidence>
<keyword evidence="4" id="KW-1185">Reference proteome</keyword>
<dbReference type="RefSeq" id="WP_379925425.1">
    <property type="nucleotide sequence ID" value="NZ_JBHTJI010000001.1"/>
</dbReference>
<evidence type="ECO:0000259" key="2">
    <source>
        <dbReference type="PROSITE" id="PS51178"/>
    </source>
</evidence>
<feature type="domain" description="PASTA" evidence="2">
    <location>
        <begin position="110"/>
        <end position="180"/>
    </location>
</feature>
<keyword evidence="1" id="KW-1133">Transmembrane helix</keyword>